<reference evidence="3" key="1">
    <citation type="journal article" date="2023" name="Mol. Phylogenet. Evol.">
        <title>Genome-scale phylogeny and comparative genomics of the fungal order Sordariales.</title>
        <authorList>
            <person name="Hensen N."/>
            <person name="Bonometti L."/>
            <person name="Westerberg I."/>
            <person name="Brannstrom I.O."/>
            <person name="Guillou S."/>
            <person name="Cros-Aarteil S."/>
            <person name="Calhoun S."/>
            <person name="Haridas S."/>
            <person name="Kuo A."/>
            <person name="Mondo S."/>
            <person name="Pangilinan J."/>
            <person name="Riley R."/>
            <person name="LaButti K."/>
            <person name="Andreopoulos B."/>
            <person name="Lipzen A."/>
            <person name="Chen C."/>
            <person name="Yan M."/>
            <person name="Daum C."/>
            <person name="Ng V."/>
            <person name="Clum A."/>
            <person name="Steindorff A."/>
            <person name="Ohm R.A."/>
            <person name="Martin F."/>
            <person name="Silar P."/>
            <person name="Natvig D.O."/>
            <person name="Lalanne C."/>
            <person name="Gautier V."/>
            <person name="Ament-Velasquez S.L."/>
            <person name="Kruys A."/>
            <person name="Hutchinson M.I."/>
            <person name="Powell A.J."/>
            <person name="Barry K."/>
            <person name="Miller A.N."/>
            <person name="Grigoriev I.V."/>
            <person name="Debuchy R."/>
            <person name="Gladieux P."/>
            <person name="Hiltunen Thoren M."/>
            <person name="Johannesson H."/>
        </authorList>
    </citation>
    <scope>NUCLEOTIDE SEQUENCE [LARGE SCALE GENOMIC DNA]</scope>
    <source>
        <strain evidence="3">CBS 284.82</strain>
    </source>
</reference>
<evidence type="ECO:0000313" key="2">
    <source>
        <dbReference type="EMBL" id="KAK4034128.1"/>
    </source>
</evidence>
<keyword evidence="3" id="KW-1185">Reference proteome</keyword>
<proteinExistence type="predicted"/>
<dbReference type="InterPro" id="IPR051678">
    <property type="entry name" value="AGP_Transferase"/>
</dbReference>
<dbReference type="InterPro" id="IPR002575">
    <property type="entry name" value="Aminoglycoside_PTrfase"/>
</dbReference>
<comment type="caution">
    <text evidence="2">The sequence shown here is derived from an EMBL/GenBank/DDBJ whole genome shotgun (WGS) entry which is preliminary data.</text>
</comment>
<dbReference type="Pfam" id="PF01636">
    <property type="entry name" value="APH"/>
    <property type="match status" value="1"/>
</dbReference>
<protein>
    <submittedName>
        <fullName evidence="2">Kinase-like domain-containing protein</fullName>
    </submittedName>
</protein>
<accession>A0AAN6P9C6</accession>
<dbReference type="PANTHER" id="PTHR21310">
    <property type="entry name" value="AMINOGLYCOSIDE PHOSPHOTRANSFERASE-RELATED-RELATED"/>
    <property type="match status" value="1"/>
</dbReference>
<dbReference type="InterPro" id="IPR011009">
    <property type="entry name" value="Kinase-like_dom_sf"/>
</dbReference>
<dbReference type="EMBL" id="MU854493">
    <property type="protein sequence ID" value="KAK4034128.1"/>
    <property type="molecule type" value="Genomic_DNA"/>
</dbReference>
<gene>
    <name evidence="2" type="ORF">C8A01DRAFT_39385</name>
</gene>
<keyword evidence="2" id="KW-0418">Kinase</keyword>
<dbReference type="Gene3D" id="3.90.1200.10">
    <property type="match status" value="1"/>
</dbReference>
<dbReference type="CDD" id="cd05120">
    <property type="entry name" value="APH_ChoK_like"/>
    <property type="match status" value="1"/>
</dbReference>
<dbReference type="SUPFAM" id="SSF56112">
    <property type="entry name" value="Protein kinase-like (PK-like)"/>
    <property type="match status" value="1"/>
</dbReference>
<name>A0AAN6P9C6_9PEZI</name>
<sequence>MHKPAPGLTTVFNVCIKVNWKPSAGLAETSAMRFVAEHTSVPVPKVHCAFVHKGNSYMVMSKLKGGMARNGWPLRTAESKAKILGQLRRMVAELHSVPPPEGSRVGNVDGGPFYGSRLPSKLLWGPYDTVRGFHEALLGNGMDLDIDYANLPGGVADLFGFYRQAGDQLVLTHGDLSSLNVMVERDEVVGIVDWETAGWFPPYWEYTCAKNVNPYNPFWADEVDGFLEPMPYELGMERIRQRYFGAF</sequence>
<organism evidence="2 3">
    <name type="scientific">Parachaetomium inaequale</name>
    <dbReference type="NCBI Taxonomy" id="2588326"/>
    <lineage>
        <taxon>Eukaryota</taxon>
        <taxon>Fungi</taxon>
        <taxon>Dikarya</taxon>
        <taxon>Ascomycota</taxon>
        <taxon>Pezizomycotina</taxon>
        <taxon>Sordariomycetes</taxon>
        <taxon>Sordariomycetidae</taxon>
        <taxon>Sordariales</taxon>
        <taxon>Chaetomiaceae</taxon>
        <taxon>Parachaetomium</taxon>
    </lineage>
</organism>
<keyword evidence="2" id="KW-0808">Transferase</keyword>
<dbReference type="PANTHER" id="PTHR21310:SF55">
    <property type="entry name" value="AMINOGLYCOSIDE PHOSPHOTRANSFERASE DOMAIN-CONTAINING PROTEIN"/>
    <property type="match status" value="1"/>
</dbReference>
<evidence type="ECO:0000259" key="1">
    <source>
        <dbReference type="Pfam" id="PF01636"/>
    </source>
</evidence>
<feature type="domain" description="Aminoglycoside phosphotransferase" evidence="1">
    <location>
        <begin position="25"/>
        <end position="221"/>
    </location>
</feature>
<dbReference type="Proteomes" id="UP001303115">
    <property type="component" value="Unassembled WGS sequence"/>
</dbReference>
<evidence type="ECO:0000313" key="3">
    <source>
        <dbReference type="Proteomes" id="UP001303115"/>
    </source>
</evidence>
<dbReference type="GO" id="GO:0016301">
    <property type="term" value="F:kinase activity"/>
    <property type="evidence" value="ECO:0007669"/>
    <property type="project" value="UniProtKB-KW"/>
</dbReference>
<dbReference type="AlphaFoldDB" id="A0AAN6P9C6"/>